<keyword evidence="6 7" id="KW-0472">Membrane</keyword>
<comment type="subcellular location">
    <subcellularLocation>
        <location evidence="1 7">Cell membrane</location>
        <topology evidence="1 7">Multi-pass membrane protein</topology>
    </subcellularLocation>
</comment>
<dbReference type="Pfam" id="PF00528">
    <property type="entry name" value="BPD_transp_1"/>
    <property type="match status" value="1"/>
</dbReference>
<evidence type="ECO:0000313" key="9">
    <source>
        <dbReference type="EMBL" id="MFC4305141.1"/>
    </source>
</evidence>
<dbReference type="SUPFAM" id="SSF161098">
    <property type="entry name" value="MetI-like"/>
    <property type="match status" value="1"/>
</dbReference>
<dbReference type="EMBL" id="JBHSED010000035">
    <property type="protein sequence ID" value="MFC4305141.1"/>
    <property type="molecule type" value="Genomic_DNA"/>
</dbReference>
<sequence>MPNATAATAKPTAIVRGFAWRPSRLLTYIILIAGSCLMIMPLVWLIRSSLMDNSQIFIFPPQWIPDPFQWSNYPEALTSVPFGKYLMNTVTIEVFVLAGVLLTSVITAYSLARLQWRGRNVVFAVILGSMMLPSAVTIIPLFVFWRELNALDSLVPLIVPAWFGSGAYIGQGAFQIFLLRQFFLTIPKELDEAAYMDGGTPMTVLWRIILPLSTPALLVVGIFTFIDVWNNFLEPVLYLNSEEHFTLALGLATFKGLYNAQWGYLMAASMAMVAPIIVLFFVGQRYFIEGITLTGIKG</sequence>
<dbReference type="Gene3D" id="1.10.3720.10">
    <property type="entry name" value="MetI-like"/>
    <property type="match status" value="1"/>
</dbReference>
<keyword evidence="4 7" id="KW-0812">Transmembrane</keyword>
<dbReference type="Proteomes" id="UP001595755">
    <property type="component" value="Unassembled WGS sequence"/>
</dbReference>
<evidence type="ECO:0000256" key="4">
    <source>
        <dbReference type="ARBA" id="ARBA00022692"/>
    </source>
</evidence>
<comment type="similarity">
    <text evidence="7">Belongs to the binding-protein-dependent transport system permease family.</text>
</comment>
<keyword evidence="10" id="KW-1185">Reference proteome</keyword>
<evidence type="ECO:0000256" key="7">
    <source>
        <dbReference type="RuleBase" id="RU363032"/>
    </source>
</evidence>
<evidence type="ECO:0000256" key="3">
    <source>
        <dbReference type="ARBA" id="ARBA00022475"/>
    </source>
</evidence>
<feature type="transmembrane region" description="Helical" evidence="7">
    <location>
        <begin position="25"/>
        <end position="46"/>
    </location>
</feature>
<keyword evidence="5 7" id="KW-1133">Transmembrane helix</keyword>
<reference evidence="10" key="1">
    <citation type="journal article" date="2019" name="Int. J. Syst. Evol. Microbiol.">
        <title>The Global Catalogue of Microorganisms (GCM) 10K type strain sequencing project: providing services to taxonomists for standard genome sequencing and annotation.</title>
        <authorList>
            <consortium name="The Broad Institute Genomics Platform"/>
            <consortium name="The Broad Institute Genome Sequencing Center for Infectious Disease"/>
            <person name="Wu L."/>
            <person name="Ma J."/>
        </authorList>
    </citation>
    <scope>NUCLEOTIDE SEQUENCE [LARGE SCALE GENOMIC DNA]</scope>
    <source>
        <strain evidence="10">CGMCC 4.1641</strain>
    </source>
</reference>
<protein>
    <submittedName>
        <fullName evidence="9">Carbohydrate ABC transporter permease</fullName>
    </submittedName>
</protein>
<proteinExistence type="inferred from homology"/>
<dbReference type="InterPro" id="IPR035906">
    <property type="entry name" value="MetI-like_sf"/>
</dbReference>
<keyword evidence="2 7" id="KW-0813">Transport</keyword>
<name>A0ABV8SC60_9BACL</name>
<feature type="transmembrane region" description="Helical" evidence="7">
    <location>
        <begin position="85"/>
        <end position="109"/>
    </location>
</feature>
<feature type="transmembrane region" description="Helical" evidence="7">
    <location>
        <begin position="121"/>
        <end position="145"/>
    </location>
</feature>
<evidence type="ECO:0000256" key="2">
    <source>
        <dbReference type="ARBA" id="ARBA00022448"/>
    </source>
</evidence>
<dbReference type="PROSITE" id="PS50928">
    <property type="entry name" value="ABC_TM1"/>
    <property type="match status" value="1"/>
</dbReference>
<gene>
    <name evidence="9" type="ORF">ACFO1S_17035</name>
</gene>
<feature type="transmembrane region" description="Helical" evidence="7">
    <location>
        <begin position="157"/>
        <end position="183"/>
    </location>
</feature>
<dbReference type="CDD" id="cd06261">
    <property type="entry name" value="TM_PBP2"/>
    <property type="match status" value="1"/>
</dbReference>
<evidence type="ECO:0000256" key="5">
    <source>
        <dbReference type="ARBA" id="ARBA00022989"/>
    </source>
</evidence>
<evidence type="ECO:0000256" key="1">
    <source>
        <dbReference type="ARBA" id="ARBA00004651"/>
    </source>
</evidence>
<feature type="transmembrane region" description="Helical" evidence="7">
    <location>
        <begin position="262"/>
        <end position="282"/>
    </location>
</feature>
<keyword evidence="3" id="KW-1003">Cell membrane</keyword>
<accession>A0ABV8SC60</accession>
<dbReference type="PANTHER" id="PTHR43744">
    <property type="entry name" value="ABC TRANSPORTER PERMEASE PROTEIN MG189-RELATED-RELATED"/>
    <property type="match status" value="1"/>
</dbReference>
<comment type="caution">
    <text evidence="9">The sequence shown here is derived from an EMBL/GenBank/DDBJ whole genome shotgun (WGS) entry which is preliminary data.</text>
</comment>
<feature type="transmembrane region" description="Helical" evidence="7">
    <location>
        <begin position="204"/>
        <end position="226"/>
    </location>
</feature>
<dbReference type="InterPro" id="IPR000515">
    <property type="entry name" value="MetI-like"/>
</dbReference>
<evidence type="ECO:0000313" key="10">
    <source>
        <dbReference type="Proteomes" id="UP001595755"/>
    </source>
</evidence>
<evidence type="ECO:0000259" key="8">
    <source>
        <dbReference type="PROSITE" id="PS50928"/>
    </source>
</evidence>
<organism evidence="9 10">
    <name type="scientific">Cohnella boryungensis</name>
    <dbReference type="NCBI Taxonomy" id="768479"/>
    <lineage>
        <taxon>Bacteria</taxon>
        <taxon>Bacillati</taxon>
        <taxon>Bacillota</taxon>
        <taxon>Bacilli</taxon>
        <taxon>Bacillales</taxon>
        <taxon>Paenibacillaceae</taxon>
        <taxon>Cohnella</taxon>
    </lineage>
</organism>
<dbReference type="RefSeq" id="WP_378127185.1">
    <property type="nucleotide sequence ID" value="NZ_JBHSED010000035.1"/>
</dbReference>
<feature type="domain" description="ABC transmembrane type-1" evidence="8">
    <location>
        <begin position="86"/>
        <end position="283"/>
    </location>
</feature>
<evidence type="ECO:0000256" key="6">
    <source>
        <dbReference type="ARBA" id="ARBA00023136"/>
    </source>
</evidence>
<dbReference type="PANTHER" id="PTHR43744:SF12">
    <property type="entry name" value="ABC TRANSPORTER PERMEASE PROTEIN MG189-RELATED"/>
    <property type="match status" value="1"/>
</dbReference>